<dbReference type="Gene3D" id="1.10.10.10">
    <property type="entry name" value="Winged helix-like DNA-binding domain superfamily/Winged helix DNA-binding domain"/>
    <property type="match status" value="1"/>
</dbReference>
<evidence type="ECO:0000256" key="6">
    <source>
        <dbReference type="SAM" id="MobiDB-lite"/>
    </source>
</evidence>
<evidence type="ECO:0000313" key="8">
    <source>
        <dbReference type="EMBL" id="WGW10594.1"/>
    </source>
</evidence>
<proteinExistence type="inferred from homology"/>
<dbReference type="InterPro" id="IPR051446">
    <property type="entry name" value="HTH_trans_reg/aminotransferase"/>
</dbReference>
<dbReference type="InterPro" id="IPR004839">
    <property type="entry name" value="Aminotransferase_I/II_large"/>
</dbReference>
<dbReference type="InterPro" id="IPR036388">
    <property type="entry name" value="WH-like_DNA-bd_sf"/>
</dbReference>
<dbReference type="SUPFAM" id="SSF53383">
    <property type="entry name" value="PLP-dependent transferases"/>
    <property type="match status" value="1"/>
</dbReference>
<protein>
    <submittedName>
        <fullName evidence="8">PLP-dependent aminotransferase family protein</fullName>
    </submittedName>
</protein>
<feature type="domain" description="HTH gntR-type" evidence="7">
    <location>
        <begin position="25"/>
        <end position="84"/>
    </location>
</feature>
<evidence type="ECO:0000313" key="9">
    <source>
        <dbReference type="Proteomes" id="UP001209083"/>
    </source>
</evidence>
<dbReference type="CDD" id="cd07377">
    <property type="entry name" value="WHTH_GntR"/>
    <property type="match status" value="1"/>
</dbReference>
<dbReference type="PANTHER" id="PTHR46577:SF1">
    <property type="entry name" value="HTH-TYPE TRANSCRIPTIONAL REGULATORY PROTEIN GABR"/>
    <property type="match status" value="1"/>
</dbReference>
<organism evidence="8 9">
    <name type="scientific">Saxibacter everestensis</name>
    <dbReference type="NCBI Taxonomy" id="2909229"/>
    <lineage>
        <taxon>Bacteria</taxon>
        <taxon>Bacillati</taxon>
        <taxon>Actinomycetota</taxon>
        <taxon>Actinomycetes</taxon>
        <taxon>Micrococcales</taxon>
        <taxon>Brevibacteriaceae</taxon>
        <taxon>Saxibacter</taxon>
    </lineage>
</organism>
<evidence type="ECO:0000256" key="1">
    <source>
        <dbReference type="ARBA" id="ARBA00005384"/>
    </source>
</evidence>
<evidence type="ECO:0000259" key="7">
    <source>
        <dbReference type="SMART" id="SM00345"/>
    </source>
</evidence>
<dbReference type="RefSeq" id="WP_349637375.1">
    <property type="nucleotide sequence ID" value="NZ_CP090958.1"/>
</dbReference>
<keyword evidence="8" id="KW-0032">Aminotransferase</keyword>
<dbReference type="SUPFAM" id="SSF46785">
    <property type="entry name" value="Winged helix' DNA-binding domain"/>
    <property type="match status" value="1"/>
</dbReference>
<keyword evidence="8" id="KW-0808">Transferase</keyword>
<name>A0ABY8QNQ1_9MICO</name>
<dbReference type="PANTHER" id="PTHR46577">
    <property type="entry name" value="HTH-TYPE TRANSCRIPTIONAL REGULATORY PROTEIN GABR"/>
    <property type="match status" value="1"/>
</dbReference>
<dbReference type="SMART" id="SM00345">
    <property type="entry name" value="HTH_GNTR"/>
    <property type="match status" value="1"/>
</dbReference>
<dbReference type="Proteomes" id="UP001209083">
    <property type="component" value="Chromosome"/>
</dbReference>
<dbReference type="Pfam" id="PF00392">
    <property type="entry name" value="GntR"/>
    <property type="match status" value="1"/>
</dbReference>
<accession>A0ABY8QNQ1</accession>
<dbReference type="InterPro" id="IPR015424">
    <property type="entry name" value="PyrdxlP-dep_Trfase"/>
</dbReference>
<dbReference type="InterPro" id="IPR015421">
    <property type="entry name" value="PyrdxlP-dep_Trfase_major"/>
</dbReference>
<dbReference type="InterPro" id="IPR036390">
    <property type="entry name" value="WH_DNA-bd_sf"/>
</dbReference>
<dbReference type="GO" id="GO:0008483">
    <property type="term" value="F:transaminase activity"/>
    <property type="evidence" value="ECO:0007669"/>
    <property type="project" value="UniProtKB-KW"/>
</dbReference>
<keyword evidence="3" id="KW-0805">Transcription regulation</keyword>
<evidence type="ECO:0000256" key="3">
    <source>
        <dbReference type="ARBA" id="ARBA00023015"/>
    </source>
</evidence>
<evidence type="ECO:0000256" key="5">
    <source>
        <dbReference type="ARBA" id="ARBA00023163"/>
    </source>
</evidence>
<comment type="similarity">
    <text evidence="1">In the C-terminal section; belongs to the class-I pyridoxal-phosphate-dependent aminotransferase family.</text>
</comment>
<gene>
    <name evidence="8" type="ORF">LWF01_10635</name>
</gene>
<reference evidence="8 9" key="1">
    <citation type="submission" date="2023-05" db="EMBL/GenBank/DDBJ databases">
        <title>Lithophilousrod everest ZFBP1038 complete genpme.</title>
        <authorList>
            <person name="Tian M."/>
        </authorList>
    </citation>
    <scope>NUCLEOTIDE SEQUENCE [LARGE SCALE GENOMIC DNA]</scope>
    <source>
        <strain evidence="8 9">ZFBP1038</strain>
    </source>
</reference>
<dbReference type="Pfam" id="PF00155">
    <property type="entry name" value="Aminotran_1_2"/>
    <property type="match status" value="1"/>
</dbReference>
<dbReference type="Gene3D" id="3.40.640.10">
    <property type="entry name" value="Type I PLP-dependent aspartate aminotransferase-like (Major domain)"/>
    <property type="match status" value="1"/>
</dbReference>
<keyword evidence="5" id="KW-0804">Transcription</keyword>
<keyword evidence="2" id="KW-0663">Pyridoxal phosphate</keyword>
<dbReference type="EMBL" id="CP090958">
    <property type="protein sequence ID" value="WGW10594.1"/>
    <property type="molecule type" value="Genomic_DNA"/>
</dbReference>
<evidence type="ECO:0000256" key="2">
    <source>
        <dbReference type="ARBA" id="ARBA00022898"/>
    </source>
</evidence>
<feature type="region of interest" description="Disordered" evidence="6">
    <location>
        <begin position="90"/>
        <end position="115"/>
    </location>
</feature>
<sequence length="483" mass="51670">MRHAFPMNLVLQTLRPPTRTAREHLLEQLRAALLSGQVVAGEPMPSTRALATAMKVSRGTVVAVYEELAGEGYVVCVPCSGTFVADDLPAESSPPLHRPTRTSEEKASPTADRSSAVINLSPGGPSTSFQTNHDWVVAWRNAVKRDLPSVPPPFTGDPELRALIADHLRAARGVQCDADDIVVNAGTSDGLGLLLLGLRDDGPAGARIATENPGYPTARRVITRFGATPVPIAVKNGGMDPDELARTPGPFSAVLLTPSHQYPLGGRLPVAARLAMLAWGQRTGAVIIEDDYDSEFRHGSPSLPAIASLDNDRRVVLMGSFSKTLTPWLRCGFLVIPDPELRSRVIDVRATLGQPVSGLVQTALAEFLRGGGLRRHLTRVGRAYAHRRSLVIAATADLAPRIRLDGIEGGLHATLSWEDGRTAEDTVAFLAERGVEVASLGAYYHGAAPPERQGIVFGYGAPTDLELRAALQEIRIALQRQGN</sequence>
<dbReference type="InterPro" id="IPR000524">
    <property type="entry name" value="Tscrpt_reg_HTH_GntR"/>
</dbReference>
<keyword evidence="4" id="KW-0238">DNA-binding</keyword>
<dbReference type="CDD" id="cd00609">
    <property type="entry name" value="AAT_like"/>
    <property type="match status" value="1"/>
</dbReference>
<keyword evidence="9" id="KW-1185">Reference proteome</keyword>
<evidence type="ECO:0000256" key="4">
    <source>
        <dbReference type="ARBA" id="ARBA00023125"/>
    </source>
</evidence>